<evidence type="ECO:0000256" key="1">
    <source>
        <dbReference type="SAM" id="Phobius"/>
    </source>
</evidence>
<feature type="transmembrane region" description="Helical" evidence="1">
    <location>
        <begin position="103"/>
        <end position="121"/>
    </location>
</feature>
<sequence length="160" mass="18005">MSDYPGGQFISVAGQANVTAGRDVNNYYMPMSEWTGLDEEALRAYRAQAFESYTQARRRQKWNAPFLFLIILAIMLLGSFVYFLNEIIVILGGGIAALSKPGVFVPELIFVTALVLSIYVAKSMHLKIRREASEQVVVAAKAIREIDVELRRINFGRDRL</sequence>
<accession>A0ABV3ZXG5</accession>
<evidence type="ECO:0000313" key="2">
    <source>
        <dbReference type="EMBL" id="MEX8193599.1"/>
    </source>
</evidence>
<evidence type="ECO:0008006" key="4">
    <source>
        <dbReference type="Google" id="ProtNLM"/>
    </source>
</evidence>
<name>A0ABV3ZXG5_9BURK</name>
<feature type="transmembrane region" description="Helical" evidence="1">
    <location>
        <begin position="66"/>
        <end position="91"/>
    </location>
</feature>
<keyword evidence="1" id="KW-0472">Membrane</keyword>
<dbReference type="Proteomes" id="UP001561046">
    <property type="component" value="Unassembled WGS sequence"/>
</dbReference>
<protein>
    <recommendedName>
        <fullName evidence="4">DUF4231 domain-containing protein</fullName>
    </recommendedName>
</protein>
<keyword evidence="1" id="KW-1133">Transmembrane helix</keyword>
<comment type="caution">
    <text evidence="2">The sequence shown here is derived from an EMBL/GenBank/DDBJ whole genome shotgun (WGS) entry which is preliminary data.</text>
</comment>
<dbReference type="EMBL" id="JBFYGN010000012">
    <property type="protein sequence ID" value="MEX8193599.1"/>
    <property type="molecule type" value="Genomic_DNA"/>
</dbReference>
<dbReference type="RefSeq" id="WP_369338796.1">
    <property type="nucleotide sequence ID" value="NZ_JBFYGN010000012.1"/>
</dbReference>
<reference evidence="2 3" key="1">
    <citation type="journal article" date="2013" name="Int. J. Syst. Evol. Microbiol.">
        <title>Comamonas guangdongensis sp. nov., isolated from subterranean forest sediment, and emended description of the genus Comamonas.</title>
        <authorList>
            <person name="Zhang J."/>
            <person name="Wang Y."/>
            <person name="Zhou S."/>
            <person name="Wu C."/>
            <person name="He J."/>
            <person name="Li F."/>
        </authorList>
    </citation>
    <scope>NUCLEOTIDE SEQUENCE [LARGE SCALE GENOMIC DNA]</scope>
    <source>
        <strain evidence="2 3">CCTCC AB2011133</strain>
    </source>
</reference>
<evidence type="ECO:0000313" key="3">
    <source>
        <dbReference type="Proteomes" id="UP001561046"/>
    </source>
</evidence>
<keyword evidence="3" id="KW-1185">Reference proteome</keyword>
<keyword evidence="1" id="KW-0812">Transmembrane</keyword>
<proteinExistence type="predicted"/>
<organism evidence="2 3">
    <name type="scientific">Comamonas guangdongensis</name>
    <dbReference type="NCBI Taxonomy" id="510515"/>
    <lineage>
        <taxon>Bacteria</taxon>
        <taxon>Pseudomonadati</taxon>
        <taxon>Pseudomonadota</taxon>
        <taxon>Betaproteobacteria</taxon>
        <taxon>Burkholderiales</taxon>
        <taxon>Comamonadaceae</taxon>
        <taxon>Comamonas</taxon>
    </lineage>
</organism>
<gene>
    <name evidence="2" type="ORF">AB6724_12210</name>
</gene>